<keyword evidence="2" id="KW-1185">Reference proteome</keyword>
<name>A0ABX1ZTT9_9BACL</name>
<comment type="caution">
    <text evidence="1">The sequence shown here is derived from an EMBL/GenBank/DDBJ whole genome shotgun (WGS) entry which is preliminary data.</text>
</comment>
<dbReference type="EMBL" id="WHNZ01000042">
    <property type="protein sequence ID" value="NOV02347.1"/>
    <property type="molecule type" value="Genomic_DNA"/>
</dbReference>
<organism evidence="1 2">
    <name type="scientific">Paenibacillus planticolens</name>
    <dbReference type="NCBI Taxonomy" id="2654976"/>
    <lineage>
        <taxon>Bacteria</taxon>
        <taxon>Bacillati</taxon>
        <taxon>Bacillota</taxon>
        <taxon>Bacilli</taxon>
        <taxon>Bacillales</taxon>
        <taxon>Paenibacillaceae</taxon>
        <taxon>Paenibacillus</taxon>
    </lineage>
</organism>
<evidence type="ECO:0008006" key="3">
    <source>
        <dbReference type="Google" id="ProtNLM"/>
    </source>
</evidence>
<gene>
    <name evidence="1" type="ORF">GC097_20270</name>
</gene>
<proteinExistence type="predicted"/>
<reference evidence="1 2" key="1">
    <citation type="submission" date="2019-10" db="EMBL/GenBank/DDBJ databases">
        <title>Description of Paenibacillus pedi sp. nov.</title>
        <authorList>
            <person name="Carlier A."/>
            <person name="Qi S."/>
        </authorList>
    </citation>
    <scope>NUCLEOTIDE SEQUENCE [LARGE SCALE GENOMIC DNA]</scope>
    <source>
        <strain evidence="1 2">LMG 31457</strain>
    </source>
</reference>
<sequence length="124" mass="14465">MDNYKLFSNWLNHILEQDIPEGIKAFNFNLYEGSDDTYDIQLIGSDEFDEKDFDWACTDYFSSEVNICYIKRTEDIEQWEQGLNHITVLVERYLKEGEYAIILKSVSAIGIGFVDGDIDILFRA</sequence>
<dbReference type="Proteomes" id="UP000618579">
    <property type="component" value="Unassembled WGS sequence"/>
</dbReference>
<evidence type="ECO:0000313" key="2">
    <source>
        <dbReference type="Proteomes" id="UP000618579"/>
    </source>
</evidence>
<accession>A0ABX1ZTT9</accession>
<dbReference type="RefSeq" id="WP_171685168.1">
    <property type="nucleotide sequence ID" value="NZ_WHNZ01000042.1"/>
</dbReference>
<evidence type="ECO:0000313" key="1">
    <source>
        <dbReference type="EMBL" id="NOV02347.1"/>
    </source>
</evidence>
<protein>
    <recommendedName>
        <fullName evidence="3">Immunity protein 22 of polymorphic toxin system</fullName>
    </recommendedName>
</protein>